<reference evidence="1 2" key="1">
    <citation type="journal article" date="2024" name="BMC Genomics">
        <title>De novo assembly and annotation of Popillia japonica's genome with initial clues to its potential as an invasive pest.</title>
        <authorList>
            <person name="Cucini C."/>
            <person name="Boschi S."/>
            <person name="Funari R."/>
            <person name="Cardaioli E."/>
            <person name="Iannotti N."/>
            <person name="Marturano G."/>
            <person name="Paoli F."/>
            <person name="Bruttini M."/>
            <person name="Carapelli A."/>
            <person name="Frati F."/>
            <person name="Nardi F."/>
        </authorList>
    </citation>
    <scope>NUCLEOTIDE SEQUENCE [LARGE SCALE GENOMIC DNA]</scope>
    <source>
        <strain evidence="1">DMR45628</strain>
    </source>
</reference>
<comment type="caution">
    <text evidence="1">The sequence shown here is derived from an EMBL/GenBank/DDBJ whole genome shotgun (WGS) entry which is preliminary data.</text>
</comment>
<accession>A0AAW1LDZ1</accession>
<dbReference type="Proteomes" id="UP001458880">
    <property type="component" value="Unassembled WGS sequence"/>
</dbReference>
<protein>
    <submittedName>
        <fullName evidence="1">Uncharacterized protein</fullName>
    </submittedName>
</protein>
<name>A0AAW1LDZ1_POPJA</name>
<dbReference type="AlphaFoldDB" id="A0AAW1LDZ1"/>
<dbReference type="EMBL" id="JASPKY010000125">
    <property type="protein sequence ID" value="KAK9731900.1"/>
    <property type="molecule type" value="Genomic_DNA"/>
</dbReference>
<evidence type="ECO:0000313" key="1">
    <source>
        <dbReference type="EMBL" id="KAK9731900.1"/>
    </source>
</evidence>
<proteinExistence type="predicted"/>
<gene>
    <name evidence="1" type="ORF">QE152_g13291</name>
</gene>
<keyword evidence="2" id="KW-1185">Reference proteome</keyword>
<sequence length="102" mass="12002">MELDMNTQNVEGDVGWFLKDNNNDRNLFKHAKYITRSLHSKLFPNEYESKMDRFRYYTPVSDHITPKHFDVSRIRINPHRTASVNVKAPAISVTHLNRTSRA</sequence>
<evidence type="ECO:0000313" key="2">
    <source>
        <dbReference type="Proteomes" id="UP001458880"/>
    </source>
</evidence>
<organism evidence="1 2">
    <name type="scientific">Popillia japonica</name>
    <name type="common">Japanese beetle</name>
    <dbReference type="NCBI Taxonomy" id="7064"/>
    <lineage>
        <taxon>Eukaryota</taxon>
        <taxon>Metazoa</taxon>
        <taxon>Ecdysozoa</taxon>
        <taxon>Arthropoda</taxon>
        <taxon>Hexapoda</taxon>
        <taxon>Insecta</taxon>
        <taxon>Pterygota</taxon>
        <taxon>Neoptera</taxon>
        <taxon>Endopterygota</taxon>
        <taxon>Coleoptera</taxon>
        <taxon>Polyphaga</taxon>
        <taxon>Scarabaeiformia</taxon>
        <taxon>Scarabaeidae</taxon>
        <taxon>Rutelinae</taxon>
        <taxon>Popillia</taxon>
    </lineage>
</organism>